<gene>
    <name evidence="1" type="ORF">PspYZU05_190</name>
</gene>
<accession>A0A2U7NS25</accession>
<keyword evidence="2" id="KW-1185">Reference proteome</keyword>
<protein>
    <submittedName>
        <fullName evidence="1">Uncharacterized protein</fullName>
    </submittedName>
</protein>
<proteinExistence type="predicted"/>
<dbReference type="EMBL" id="KY971610">
    <property type="protein sequence ID" value="ASD52142.1"/>
    <property type="molecule type" value="Genomic_DNA"/>
</dbReference>
<name>A0A2U7NS25_9CAUD</name>
<evidence type="ECO:0000313" key="2">
    <source>
        <dbReference type="Proteomes" id="UP000247773"/>
    </source>
</evidence>
<organism evidence="1 2">
    <name type="scientific">Pseudomonas phage PspYZU05</name>
    <dbReference type="NCBI Taxonomy" id="1983556"/>
    <lineage>
        <taxon>Viruses</taxon>
        <taxon>Duplodnaviria</taxon>
        <taxon>Heunggongvirae</taxon>
        <taxon>Uroviricota</taxon>
        <taxon>Caudoviricetes</taxon>
        <taxon>Pantevenvirales</taxon>
        <taxon>Straboviridae</taxon>
        <taxon>Jiangsuvirus</taxon>
        <taxon>Jiangsuvirus pspyzu05</taxon>
    </lineage>
</organism>
<sequence length="151" mass="17456">MDQATINDLLEQFESILANIDEISSTHYTGICSLIYHRSGKYSEMLLDNIFTNWPKFSGSKTYPVPAINLGKAFEYEAILMTESELKRFNNSPDIEAIKATLLEKNRVKLSYSISRHNRTLWKGENLELRKDLINFAIHYLKDLRGNHVSK</sequence>
<evidence type="ECO:0000313" key="1">
    <source>
        <dbReference type="EMBL" id="ASD52142.1"/>
    </source>
</evidence>
<reference evidence="1 2" key="1">
    <citation type="submission" date="2017-04" db="EMBL/GenBank/DDBJ databases">
        <title>Isolation of lytic bacteriophages infecting Pseudomonas strains for biocontrol of fish and shrimp spoilage during chilled storage.</title>
        <authorList>
            <person name="Yang Z."/>
            <person name="Tao X."/>
            <person name="Gao L."/>
            <person name="Rao S."/>
        </authorList>
    </citation>
    <scope>NUCLEOTIDE SEQUENCE [LARGE SCALE GENOMIC DNA]</scope>
</reference>
<dbReference type="Proteomes" id="UP000247773">
    <property type="component" value="Genome"/>
</dbReference>